<dbReference type="Proteomes" id="UP000199112">
    <property type="component" value="Unassembled WGS sequence"/>
</dbReference>
<keyword evidence="4" id="KW-0411">Iron-sulfur</keyword>
<dbReference type="PANTHER" id="PTHR21496:SF23">
    <property type="entry name" value="3-PHENYLPROPIONATE_CINNAMIC ACID DIOXYGENASE FERREDOXIN SUBUNIT"/>
    <property type="match status" value="1"/>
</dbReference>
<accession>A0A1H6G8J6</accession>
<proteinExistence type="predicted"/>
<evidence type="ECO:0000313" key="7">
    <source>
        <dbReference type="Proteomes" id="UP000199112"/>
    </source>
</evidence>
<dbReference type="GO" id="GO:0046872">
    <property type="term" value="F:metal ion binding"/>
    <property type="evidence" value="ECO:0007669"/>
    <property type="project" value="UniProtKB-KW"/>
</dbReference>
<keyword evidence="7" id="KW-1185">Reference proteome</keyword>
<sequence>MTGDDTSRDRIEVCPAAELPPGSRTIVEVSDQEVGIFNVDGELYAIANACPHQLAPLCEGRLTGEMTAPAVGEYELSRQGMVLRCPWHGWKFDIETGESVFNPHLRTRTYDVTIETLEEGDCSKDCTYGADLAGDEPPVDTYDVAVERSTVVLYV</sequence>
<evidence type="ECO:0000313" key="6">
    <source>
        <dbReference type="EMBL" id="SEH18175.1"/>
    </source>
</evidence>
<evidence type="ECO:0000256" key="1">
    <source>
        <dbReference type="ARBA" id="ARBA00022714"/>
    </source>
</evidence>
<keyword evidence="6" id="KW-0223">Dioxygenase</keyword>
<evidence type="ECO:0000256" key="3">
    <source>
        <dbReference type="ARBA" id="ARBA00023004"/>
    </source>
</evidence>
<evidence type="ECO:0000256" key="4">
    <source>
        <dbReference type="ARBA" id="ARBA00023014"/>
    </source>
</evidence>
<evidence type="ECO:0000256" key="2">
    <source>
        <dbReference type="ARBA" id="ARBA00022723"/>
    </source>
</evidence>
<dbReference type="GO" id="GO:0051537">
    <property type="term" value="F:2 iron, 2 sulfur cluster binding"/>
    <property type="evidence" value="ECO:0007669"/>
    <property type="project" value="UniProtKB-KW"/>
</dbReference>
<feature type="domain" description="Rieske" evidence="5">
    <location>
        <begin position="11"/>
        <end position="116"/>
    </location>
</feature>
<gene>
    <name evidence="6" type="ORF">SAMN04487967_3714</name>
</gene>
<dbReference type="Pfam" id="PF00355">
    <property type="entry name" value="Rieske"/>
    <property type="match status" value="1"/>
</dbReference>
<keyword evidence="2" id="KW-0479">Metal-binding</keyword>
<dbReference type="RefSeq" id="WP_090508424.1">
    <property type="nucleotide sequence ID" value="NZ_FNWL01000006.1"/>
</dbReference>
<protein>
    <submittedName>
        <fullName evidence="6">Ferredoxin subunit of nitrite reductase or a ring-hydroxylating dioxygenase</fullName>
    </submittedName>
</protein>
<dbReference type="OrthoDB" id="6837at2157"/>
<dbReference type="GO" id="GO:0051213">
    <property type="term" value="F:dioxygenase activity"/>
    <property type="evidence" value="ECO:0007669"/>
    <property type="project" value="UniProtKB-KW"/>
</dbReference>
<dbReference type="Gene3D" id="2.102.10.10">
    <property type="entry name" value="Rieske [2Fe-2S] iron-sulphur domain"/>
    <property type="match status" value="1"/>
</dbReference>
<dbReference type="SUPFAM" id="SSF50022">
    <property type="entry name" value="ISP domain"/>
    <property type="match status" value="1"/>
</dbReference>
<evidence type="ECO:0000259" key="5">
    <source>
        <dbReference type="PROSITE" id="PS51296"/>
    </source>
</evidence>
<name>A0A1H6G8J6_9EURY</name>
<dbReference type="PROSITE" id="PS51296">
    <property type="entry name" value="RIESKE"/>
    <property type="match status" value="1"/>
</dbReference>
<keyword evidence="6" id="KW-0560">Oxidoreductase</keyword>
<dbReference type="EMBL" id="FNWL01000006">
    <property type="protein sequence ID" value="SEH18175.1"/>
    <property type="molecule type" value="Genomic_DNA"/>
</dbReference>
<dbReference type="InterPro" id="IPR036922">
    <property type="entry name" value="Rieske_2Fe-2S_sf"/>
</dbReference>
<dbReference type="PANTHER" id="PTHR21496">
    <property type="entry name" value="FERREDOXIN-RELATED"/>
    <property type="match status" value="1"/>
</dbReference>
<reference evidence="7" key="1">
    <citation type="submission" date="2016-10" db="EMBL/GenBank/DDBJ databases">
        <authorList>
            <person name="Varghese N."/>
            <person name="Submissions S."/>
        </authorList>
    </citation>
    <scope>NUCLEOTIDE SEQUENCE [LARGE SCALE GENOMIC DNA]</scope>
    <source>
        <strain evidence="7">CGMCC 1.8981</strain>
    </source>
</reference>
<organism evidence="6 7">
    <name type="scientific">Natronorubrum sediminis</name>
    <dbReference type="NCBI Taxonomy" id="640943"/>
    <lineage>
        <taxon>Archaea</taxon>
        <taxon>Methanobacteriati</taxon>
        <taxon>Methanobacteriota</taxon>
        <taxon>Stenosarchaea group</taxon>
        <taxon>Halobacteria</taxon>
        <taxon>Halobacteriales</taxon>
        <taxon>Natrialbaceae</taxon>
        <taxon>Natronorubrum</taxon>
    </lineage>
</organism>
<keyword evidence="1" id="KW-0001">2Fe-2S</keyword>
<dbReference type="AlphaFoldDB" id="A0A1H6G8J6"/>
<keyword evidence="3" id="KW-0408">Iron</keyword>
<dbReference type="InterPro" id="IPR017941">
    <property type="entry name" value="Rieske_2Fe-2S"/>
</dbReference>